<dbReference type="Proteomes" id="UP000492821">
    <property type="component" value="Unassembled WGS sequence"/>
</dbReference>
<dbReference type="Gene3D" id="3.30.420.40">
    <property type="match status" value="1"/>
</dbReference>
<dbReference type="InterPro" id="IPR043129">
    <property type="entry name" value="ATPase_NBD"/>
</dbReference>
<protein>
    <submittedName>
        <fullName evidence="2">Ald_Xan_dh_C2 domain-containing protein</fullName>
    </submittedName>
</protein>
<dbReference type="SUPFAM" id="SSF53067">
    <property type="entry name" value="Actin-like ATPase domain"/>
    <property type="match status" value="1"/>
</dbReference>
<name>A0A7E4W3U9_PANRE</name>
<reference evidence="2" key="2">
    <citation type="submission" date="2020-10" db="UniProtKB">
        <authorList>
            <consortium name="WormBaseParasite"/>
        </authorList>
    </citation>
    <scope>IDENTIFICATION</scope>
</reference>
<evidence type="ECO:0000313" key="1">
    <source>
        <dbReference type="Proteomes" id="UP000492821"/>
    </source>
</evidence>
<dbReference type="WBParaSite" id="Pan_g6709.t1">
    <property type="protein sequence ID" value="Pan_g6709.t1"/>
    <property type="gene ID" value="Pan_g6709"/>
</dbReference>
<accession>A0A7E4W3U9</accession>
<organism evidence="1 2">
    <name type="scientific">Panagrellus redivivus</name>
    <name type="common">Microworm</name>
    <dbReference type="NCBI Taxonomy" id="6233"/>
    <lineage>
        <taxon>Eukaryota</taxon>
        <taxon>Metazoa</taxon>
        <taxon>Ecdysozoa</taxon>
        <taxon>Nematoda</taxon>
        <taxon>Chromadorea</taxon>
        <taxon>Rhabditida</taxon>
        <taxon>Tylenchina</taxon>
        <taxon>Panagrolaimomorpha</taxon>
        <taxon>Panagrolaimoidea</taxon>
        <taxon>Panagrolaimidae</taxon>
        <taxon>Panagrellus</taxon>
    </lineage>
</organism>
<proteinExistence type="predicted"/>
<reference evidence="1" key="1">
    <citation type="journal article" date="2013" name="Genetics">
        <title>The draft genome and transcriptome of Panagrellus redivivus are shaped by the harsh demands of a free-living lifestyle.</title>
        <authorList>
            <person name="Srinivasan J."/>
            <person name="Dillman A.R."/>
            <person name="Macchietto M.G."/>
            <person name="Heikkinen L."/>
            <person name="Lakso M."/>
            <person name="Fracchia K.M."/>
            <person name="Antoshechkin I."/>
            <person name="Mortazavi A."/>
            <person name="Wong G."/>
            <person name="Sternberg P.W."/>
        </authorList>
    </citation>
    <scope>NUCLEOTIDE SEQUENCE [LARGE SCALE GENOMIC DNA]</scope>
    <source>
        <strain evidence="1">MT8872</strain>
    </source>
</reference>
<keyword evidence="1" id="KW-1185">Reference proteome</keyword>
<sequence length="246" mass="27648">MFDFFAVWGPQQVLIAPSFIELPFISNVFLFVGNATEVEILLKSTPKKLDKAVKVLKVEPFTVNNFELVLKQVMDSSILSTGVKLAETAIKLQYMVFEFTPDNRLVVHGTESYTGKKEFPAYISFKNNILVGAAARSMQQRYPKMVVYDIPRLLTPNFKPNPKWAFKTTRTDDGKVRINMGESCSTIPEVCLGIAVKALLLYVQQYCEIPIKRVGVKLPKDAAVNKEMSNAISARVGVKFDFVSCY</sequence>
<evidence type="ECO:0000313" key="2">
    <source>
        <dbReference type="WBParaSite" id="Pan_g6709.t1"/>
    </source>
</evidence>
<dbReference type="AlphaFoldDB" id="A0A7E4W3U9"/>